<reference evidence="1 2" key="1">
    <citation type="submission" date="2018-08" db="EMBL/GenBank/DDBJ databases">
        <title>A genome reference for cultivated species of the human gut microbiota.</title>
        <authorList>
            <person name="Zou Y."/>
            <person name="Xue W."/>
            <person name="Luo G."/>
        </authorList>
    </citation>
    <scope>NUCLEOTIDE SEQUENCE [LARGE SCALE GENOMIC DNA]</scope>
    <source>
        <strain evidence="1 2">AM22-21LB</strain>
    </source>
</reference>
<accession>A0A3R6DPU7</accession>
<evidence type="ECO:0000313" key="2">
    <source>
        <dbReference type="Proteomes" id="UP000284051"/>
    </source>
</evidence>
<proteinExistence type="predicted"/>
<dbReference type="EMBL" id="QRID01000003">
    <property type="protein sequence ID" value="RHG29946.1"/>
    <property type="molecule type" value="Genomic_DNA"/>
</dbReference>
<protein>
    <submittedName>
        <fullName evidence="1">Transposase</fullName>
    </submittedName>
</protein>
<sequence>MLLITIKSRENSNRQYSPKYTKEENIIGGKEKTVSPDTVLKNYWNGNEEFADLFNAVLFGGSQVIKPYELENEDTEASVLLEHRDHTQSIKAVRDNIKIQKKSTVYGVQFVLLGLESQEHIHYAMPLRVMGYDYATYKKQYDSLARQYKEHKTDMDEHEFLSRMKKTDRLTPVISVVIYYGEKVWDAATSLYGILNIPTEMASYVNDYRMLLVEARQNDLYFHNGNNRDLFNLFKILLDQNNSIRDKKEKAIEYTKEHEVSDTILKTVAGAANCKIDFDALKQEGGNSMWSVFEETAKEGEARGEARGIIDTCSDLGLPDDDILNRLQVKLDISLQAAQEYLRMFGKKTV</sequence>
<evidence type="ECO:0000313" key="1">
    <source>
        <dbReference type="EMBL" id="RHG29946.1"/>
    </source>
</evidence>
<name>A0A3R6DPU7_9FIRM</name>
<gene>
    <name evidence="1" type="ORF">DW264_03980</name>
</gene>
<dbReference type="AlphaFoldDB" id="A0A3R6DPU7"/>
<comment type="caution">
    <text evidence="1">The sequence shown here is derived from an EMBL/GenBank/DDBJ whole genome shotgun (WGS) entry which is preliminary data.</text>
</comment>
<organism evidence="1 2">
    <name type="scientific">Roseburia intestinalis</name>
    <dbReference type="NCBI Taxonomy" id="166486"/>
    <lineage>
        <taxon>Bacteria</taxon>
        <taxon>Bacillati</taxon>
        <taxon>Bacillota</taxon>
        <taxon>Clostridia</taxon>
        <taxon>Lachnospirales</taxon>
        <taxon>Lachnospiraceae</taxon>
        <taxon>Roseburia</taxon>
    </lineage>
</organism>
<dbReference type="Proteomes" id="UP000284051">
    <property type="component" value="Unassembled WGS sequence"/>
</dbReference>